<gene>
    <name evidence="16" type="primary">POLH_1</name>
    <name evidence="16" type="ORF">FJT64_023812</name>
</gene>
<dbReference type="PANTHER" id="PTHR45873">
    <property type="entry name" value="DNA POLYMERASE ETA"/>
    <property type="match status" value="1"/>
</dbReference>
<evidence type="ECO:0000256" key="14">
    <source>
        <dbReference type="ARBA" id="ARBA00049244"/>
    </source>
</evidence>
<dbReference type="Pfam" id="PF11799">
    <property type="entry name" value="IMS_C"/>
    <property type="match status" value="1"/>
</dbReference>
<name>A0A6A4WQN9_AMPAM</name>
<dbReference type="Gene3D" id="3.40.1170.60">
    <property type="match status" value="1"/>
</dbReference>
<dbReference type="Gene3D" id="3.30.70.270">
    <property type="match status" value="1"/>
</dbReference>
<dbReference type="Gene3D" id="3.30.1490.100">
    <property type="entry name" value="DNA polymerase, Y-family, little finger domain"/>
    <property type="match status" value="1"/>
</dbReference>
<evidence type="ECO:0000256" key="12">
    <source>
        <dbReference type="ARBA" id="ARBA00023242"/>
    </source>
</evidence>
<keyword evidence="6" id="KW-0808">Transferase</keyword>
<comment type="caution">
    <text evidence="16">The sequence shown here is derived from an EMBL/GenBank/DDBJ whole genome shotgun (WGS) entry which is preliminary data.</text>
</comment>
<protein>
    <recommendedName>
        <fullName evidence="13">DNA polymerase eta</fullName>
        <ecNumber evidence="5">2.7.7.7</ecNumber>
    </recommendedName>
</protein>
<dbReference type="FunFam" id="3.40.1170.60:FF:000003">
    <property type="entry name" value="DNA polymerase eta"/>
    <property type="match status" value="1"/>
</dbReference>
<dbReference type="Proteomes" id="UP000440578">
    <property type="component" value="Unassembled WGS sequence"/>
</dbReference>
<evidence type="ECO:0000256" key="6">
    <source>
        <dbReference type="ARBA" id="ARBA00022679"/>
    </source>
</evidence>
<dbReference type="InterPro" id="IPR043502">
    <property type="entry name" value="DNA/RNA_pol_sf"/>
</dbReference>
<evidence type="ECO:0000256" key="8">
    <source>
        <dbReference type="ARBA" id="ARBA00022723"/>
    </source>
</evidence>
<evidence type="ECO:0000256" key="7">
    <source>
        <dbReference type="ARBA" id="ARBA00022695"/>
    </source>
</evidence>
<dbReference type="Pfam" id="PF00817">
    <property type="entry name" value="IMS"/>
    <property type="match status" value="1"/>
</dbReference>
<dbReference type="Gene3D" id="1.10.150.20">
    <property type="entry name" value="5' to 3' exonuclease, C-terminal subdomain"/>
    <property type="match status" value="1"/>
</dbReference>
<evidence type="ECO:0000256" key="4">
    <source>
        <dbReference type="ARBA" id="ARBA00010945"/>
    </source>
</evidence>
<dbReference type="SUPFAM" id="SSF100879">
    <property type="entry name" value="Lesion bypass DNA polymerase (Y-family), little finger domain"/>
    <property type="match status" value="1"/>
</dbReference>
<dbReference type="InterPro" id="IPR036775">
    <property type="entry name" value="DNA_pol_Y-fam_lit_finger_sf"/>
</dbReference>
<evidence type="ECO:0000256" key="3">
    <source>
        <dbReference type="ARBA" id="ARBA00004123"/>
    </source>
</evidence>
<dbReference type="OrthoDB" id="5723at2759"/>
<dbReference type="Pfam" id="PF21704">
    <property type="entry name" value="POLH-Rev1_HhH"/>
    <property type="match status" value="1"/>
</dbReference>
<comment type="catalytic activity">
    <reaction evidence="14">
        <text>DNA(n) + a 2'-deoxyribonucleoside 5'-triphosphate = DNA(n+1) + diphosphate</text>
        <dbReference type="Rhea" id="RHEA:22508"/>
        <dbReference type="Rhea" id="RHEA-COMP:17339"/>
        <dbReference type="Rhea" id="RHEA-COMP:17340"/>
        <dbReference type="ChEBI" id="CHEBI:33019"/>
        <dbReference type="ChEBI" id="CHEBI:61560"/>
        <dbReference type="ChEBI" id="CHEBI:173112"/>
        <dbReference type="EC" id="2.7.7.7"/>
    </reaction>
</comment>
<dbReference type="GO" id="GO:0005634">
    <property type="term" value="C:nucleus"/>
    <property type="evidence" value="ECO:0007669"/>
    <property type="project" value="UniProtKB-SubCell"/>
</dbReference>
<dbReference type="GO" id="GO:0009411">
    <property type="term" value="P:response to UV"/>
    <property type="evidence" value="ECO:0007669"/>
    <property type="project" value="UniProtKB-ARBA"/>
</dbReference>
<accession>A0A6A4WQN9</accession>
<dbReference type="SUPFAM" id="SSF56672">
    <property type="entry name" value="DNA/RNA polymerases"/>
    <property type="match status" value="1"/>
</dbReference>
<keyword evidence="7" id="KW-0548">Nucleotidyltransferase</keyword>
<comment type="cofactor">
    <cofactor evidence="2">
        <name>Mg(2+)</name>
        <dbReference type="ChEBI" id="CHEBI:18420"/>
    </cofactor>
</comment>
<dbReference type="GO" id="GO:0003887">
    <property type="term" value="F:DNA-directed DNA polymerase activity"/>
    <property type="evidence" value="ECO:0007669"/>
    <property type="project" value="UniProtKB-EC"/>
</dbReference>
<dbReference type="InterPro" id="IPR001126">
    <property type="entry name" value="UmuC"/>
</dbReference>
<comment type="cofactor">
    <cofactor evidence="1">
        <name>Mn(2+)</name>
        <dbReference type="ChEBI" id="CHEBI:29035"/>
    </cofactor>
</comment>
<dbReference type="PANTHER" id="PTHR45873:SF1">
    <property type="entry name" value="DNA POLYMERASE ETA"/>
    <property type="match status" value="1"/>
</dbReference>
<proteinExistence type="inferred from homology"/>
<dbReference type="InterPro" id="IPR052230">
    <property type="entry name" value="DNA_polymerase_eta"/>
</dbReference>
<sequence length="493" mass="53767">MTDRVVLLIDMDCFYVQVEQQLQPETLGKPAVVVQYNTWKGGGIIAVNYEARACGVRRNMRGDEARRLCPELLLFRVPERRGKADIGKYREAGRRVIAAIRPFADRVERASVDEAYVELTAEAVRRAARGPVAAEALANTFVVGFGGEEKTEECRRAGVEAFLESIRSGFASDGDRLLAAGAAICEEMRKAVLDQTGYKCSAGIAHNKVLAKLCAGKNKPNRQTVLPHGSVPQLYETLPVKKVRSLGGKLGDAVTEGLACETMGDLSRLSLAQLQAALDAKTGQWLYQLARGFDSELVADRHLPKSIGCSKNFRGPEVLRTRQKVRHWLQQLANEASERLTLDQEVNQRTSRSLTVSVTTEDGRHVSRACALTGYAAETIAADAFAALSKLNTAQEGDQACLRIRLPVRPEQCLIARPFQGSCADQPEHLCRKVLRSADGGVRQHRRNVLQTAGVFWYGDPSPVARGCEGFVHRGGDGEDGGKRVAGGSEELG</sequence>
<dbReference type="EC" id="2.7.7.7" evidence="5"/>
<keyword evidence="9" id="KW-0227">DNA damage</keyword>
<dbReference type="FunFam" id="1.10.150.20:FF:000014">
    <property type="entry name" value="Polymerase (DNA directed), eta"/>
    <property type="match status" value="1"/>
</dbReference>
<dbReference type="GO" id="GO:0005657">
    <property type="term" value="C:replication fork"/>
    <property type="evidence" value="ECO:0007669"/>
    <property type="project" value="TreeGrafter"/>
</dbReference>
<dbReference type="EMBL" id="VIIS01000851">
    <property type="protein sequence ID" value="KAF0304391.1"/>
    <property type="molecule type" value="Genomic_DNA"/>
</dbReference>
<organism evidence="16 17">
    <name type="scientific">Amphibalanus amphitrite</name>
    <name type="common">Striped barnacle</name>
    <name type="synonym">Balanus amphitrite</name>
    <dbReference type="NCBI Taxonomy" id="1232801"/>
    <lineage>
        <taxon>Eukaryota</taxon>
        <taxon>Metazoa</taxon>
        <taxon>Ecdysozoa</taxon>
        <taxon>Arthropoda</taxon>
        <taxon>Crustacea</taxon>
        <taxon>Multicrustacea</taxon>
        <taxon>Cirripedia</taxon>
        <taxon>Thoracica</taxon>
        <taxon>Thoracicalcarea</taxon>
        <taxon>Balanomorpha</taxon>
        <taxon>Balanoidea</taxon>
        <taxon>Balanidae</taxon>
        <taxon>Amphibalaninae</taxon>
        <taxon>Amphibalanus</taxon>
    </lineage>
</organism>
<dbReference type="EMBL" id="VIIS01000851">
    <property type="protein sequence ID" value="KAF0304390.1"/>
    <property type="molecule type" value="Genomic_DNA"/>
</dbReference>
<dbReference type="GO" id="GO:0046872">
    <property type="term" value="F:metal ion binding"/>
    <property type="evidence" value="ECO:0007669"/>
    <property type="project" value="UniProtKB-KW"/>
</dbReference>
<evidence type="ECO:0000256" key="2">
    <source>
        <dbReference type="ARBA" id="ARBA00001946"/>
    </source>
</evidence>
<dbReference type="PROSITE" id="PS50173">
    <property type="entry name" value="UMUC"/>
    <property type="match status" value="1"/>
</dbReference>
<evidence type="ECO:0000256" key="13">
    <source>
        <dbReference type="ARBA" id="ARBA00044975"/>
    </source>
</evidence>
<dbReference type="GO" id="GO:0035861">
    <property type="term" value="C:site of double-strand break"/>
    <property type="evidence" value="ECO:0007669"/>
    <property type="project" value="TreeGrafter"/>
</dbReference>
<reference evidence="16 17" key="1">
    <citation type="submission" date="2019-07" db="EMBL/GenBank/DDBJ databases">
        <title>Draft genome assembly of a fouling barnacle, Amphibalanus amphitrite (Darwin, 1854): The first reference genome for Thecostraca.</title>
        <authorList>
            <person name="Kim W."/>
        </authorList>
    </citation>
    <scope>NUCLEOTIDE SEQUENCE [LARGE SCALE GENOMIC DNA]</scope>
    <source>
        <strain evidence="16">SNU_AA5</strain>
        <tissue evidence="16">Soma without cirri and trophi</tissue>
    </source>
</reference>
<dbReference type="InterPro" id="IPR043128">
    <property type="entry name" value="Rev_trsase/Diguanyl_cyclase"/>
</dbReference>
<evidence type="ECO:0000313" key="16">
    <source>
        <dbReference type="EMBL" id="KAF0304391.1"/>
    </source>
</evidence>
<comment type="subcellular location">
    <subcellularLocation>
        <location evidence="3">Nucleus</location>
    </subcellularLocation>
</comment>
<evidence type="ECO:0000256" key="9">
    <source>
        <dbReference type="ARBA" id="ARBA00022763"/>
    </source>
</evidence>
<keyword evidence="10" id="KW-0460">Magnesium</keyword>
<evidence type="ECO:0000256" key="10">
    <source>
        <dbReference type="ARBA" id="ARBA00022842"/>
    </source>
</evidence>
<dbReference type="InterPro" id="IPR017961">
    <property type="entry name" value="DNA_pol_Y-fam_little_finger"/>
</dbReference>
<evidence type="ECO:0000256" key="5">
    <source>
        <dbReference type="ARBA" id="ARBA00012417"/>
    </source>
</evidence>
<dbReference type="GO" id="GO:0042276">
    <property type="term" value="P:error-prone translesion synthesis"/>
    <property type="evidence" value="ECO:0007669"/>
    <property type="project" value="TreeGrafter"/>
</dbReference>
<dbReference type="GO" id="GO:0003684">
    <property type="term" value="F:damaged DNA binding"/>
    <property type="evidence" value="ECO:0007669"/>
    <property type="project" value="InterPro"/>
</dbReference>
<keyword evidence="11" id="KW-0234">DNA repair</keyword>
<evidence type="ECO:0000259" key="15">
    <source>
        <dbReference type="PROSITE" id="PS50173"/>
    </source>
</evidence>
<keyword evidence="12" id="KW-0539">Nucleus</keyword>
<keyword evidence="8" id="KW-0479">Metal-binding</keyword>
<keyword evidence="17" id="KW-1185">Reference proteome</keyword>
<evidence type="ECO:0000313" key="17">
    <source>
        <dbReference type="Proteomes" id="UP000440578"/>
    </source>
</evidence>
<dbReference type="AlphaFoldDB" id="A0A6A4WQN9"/>
<feature type="domain" description="UmuC" evidence="15">
    <location>
        <begin position="6"/>
        <end position="247"/>
    </location>
</feature>
<evidence type="ECO:0000256" key="1">
    <source>
        <dbReference type="ARBA" id="ARBA00001936"/>
    </source>
</evidence>
<dbReference type="GO" id="GO:0006281">
    <property type="term" value="P:DNA repair"/>
    <property type="evidence" value="ECO:0007669"/>
    <property type="project" value="UniProtKB-KW"/>
</dbReference>
<evidence type="ECO:0000256" key="11">
    <source>
        <dbReference type="ARBA" id="ARBA00023204"/>
    </source>
</evidence>
<comment type="similarity">
    <text evidence="4">Belongs to the DNA polymerase type-Y family.</text>
</comment>